<keyword evidence="2" id="KW-0413">Isomerase</keyword>
<dbReference type="InterPro" id="IPR008928">
    <property type="entry name" value="6-hairpin_glycosidase_sf"/>
</dbReference>
<dbReference type="SUPFAM" id="SSF48208">
    <property type="entry name" value="Six-hairpin glycosidases"/>
    <property type="match status" value="1"/>
</dbReference>
<dbReference type="EMBL" id="CP016170">
    <property type="protein sequence ID" value="ANN69545.1"/>
    <property type="molecule type" value="Genomic_DNA"/>
</dbReference>
<protein>
    <submittedName>
        <fullName evidence="3">N-acylglucosamine 2-epimerase</fullName>
    </submittedName>
</protein>
<dbReference type="Proteomes" id="UP000091897">
    <property type="component" value="Chromosome"/>
</dbReference>
<sequence>MPRTGDDAALTATVARLRAHYDGVVLPAWLAQGFNPRLGLPYESLSSADARPLPPQRYRAMACARQLFVFSASRAPAAAAHAAHAALLFESLRGRFRHPAGGWVYSIGPDAAPLETYHDLYTYAFVVFACAAYYRQSRDARALDLIGETVTLIESRFGLGGGLYRAQTQDDGASERQGPLQNPIMHLTEAYLAAREAGDTAWYDAALRRIAHGMSTHFMDAATRCICELPTAETGNRIEPGHQFEWYALVRGAPGVFDGTELAASVPRAVDYAQRHGVTAGVQGVCASLDLAGGVIDGTQRIWAQTEYARCLALQGSEAAAAALSRQLACFEQRFLHERGWYECLDAGGQVARADMPSTTPYHLASCYAALPPGPEPSPAS</sequence>
<evidence type="ECO:0000256" key="2">
    <source>
        <dbReference type="ARBA" id="ARBA00023235"/>
    </source>
</evidence>
<keyword evidence="4" id="KW-1185">Reference proteome</keyword>
<dbReference type="PANTHER" id="PTHR15108">
    <property type="entry name" value="N-ACYLGLUCOSAMINE-2-EPIMERASE"/>
    <property type="match status" value="1"/>
</dbReference>
<comment type="similarity">
    <text evidence="1">Belongs to the N-acylglucosamine 2-epimerase family.</text>
</comment>
<evidence type="ECO:0000256" key="1">
    <source>
        <dbReference type="ARBA" id="ARBA00008558"/>
    </source>
</evidence>
<reference evidence="3 4" key="1">
    <citation type="submission" date="2016-06" db="EMBL/GenBank/DDBJ databases">
        <title>Complete genome sequences of Bordetella bronchialis and Bordetella flabilis.</title>
        <authorList>
            <person name="LiPuma J.J."/>
            <person name="Spilker T."/>
        </authorList>
    </citation>
    <scope>NUCLEOTIDE SEQUENCE [LARGE SCALE GENOMIC DNA]</scope>
    <source>
        <strain evidence="3 4">AU3182</strain>
    </source>
</reference>
<evidence type="ECO:0000313" key="3">
    <source>
        <dbReference type="EMBL" id="ANN69545.1"/>
    </source>
</evidence>
<dbReference type="InterPro" id="IPR010819">
    <property type="entry name" value="AGE/CE"/>
</dbReference>
<evidence type="ECO:0000313" key="4">
    <source>
        <dbReference type="Proteomes" id="UP000091897"/>
    </source>
</evidence>
<accession>A0ABN4R9Z8</accession>
<dbReference type="Pfam" id="PF07221">
    <property type="entry name" value="GlcNAc_2-epim"/>
    <property type="match status" value="1"/>
</dbReference>
<dbReference type="Gene3D" id="1.50.10.10">
    <property type="match status" value="1"/>
</dbReference>
<gene>
    <name evidence="3" type="ORF">BAU06_09920</name>
</gene>
<proteinExistence type="inferred from homology"/>
<dbReference type="InterPro" id="IPR012341">
    <property type="entry name" value="6hp_glycosidase-like_sf"/>
</dbReference>
<organism evidence="3 4">
    <name type="scientific">Bordetella bronchialis</name>
    <dbReference type="NCBI Taxonomy" id="463025"/>
    <lineage>
        <taxon>Bacteria</taxon>
        <taxon>Pseudomonadati</taxon>
        <taxon>Pseudomonadota</taxon>
        <taxon>Betaproteobacteria</taxon>
        <taxon>Burkholderiales</taxon>
        <taxon>Alcaligenaceae</taxon>
        <taxon>Bordetella</taxon>
    </lineage>
</organism>
<name>A0ABN4R9Z8_9BORD</name>